<evidence type="ECO:0000313" key="9">
    <source>
        <dbReference type="EMBL" id="CAE8690722.1"/>
    </source>
</evidence>
<dbReference type="AlphaFoldDB" id="A0A813H2V0"/>
<dbReference type="Gene3D" id="3.40.109.10">
    <property type="entry name" value="NADH Oxidase"/>
    <property type="match status" value="1"/>
</dbReference>
<evidence type="ECO:0000313" key="8">
    <source>
        <dbReference type="EMBL" id="CAE8631953.1"/>
    </source>
</evidence>
<evidence type="ECO:0000256" key="1">
    <source>
        <dbReference type="ARBA" id="ARBA00001917"/>
    </source>
</evidence>
<comment type="cofactor">
    <cofactor evidence="1">
        <name>FMN</name>
        <dbReference type="ChEBI" id="CHEBI:58210"/>
    </cofactor>
</comment>
<keyword evidence="10" id="KW-1185">Reference proteome</keyword>
<dbReference type="Proteomes" id="UP000626109">
    <property type="component" value="Unassembled WGS sequence"/>
</dbReference>
<dbReference type="GO" id="GO:0016491">
    <property type="term" value="F:oxidoreductase activity"/>
    <property type="evidence" value="ECO:0007669"/>
    <property type="project" value="UniProtKB-KW"/>
</dbReference>
<evidence type="ECO:0000256" key="6">
    <source>
        <dbReference type="SAM" id="Phobius"/>
    </source>
</evidence>
<accession>A0A813H2V0</accession>
<name>A0A813H2V0_POLGL</name>
<dbReference type="InterPro" id="IPR000415">
    <property type="entry name" value="Nitroreductase-like"/>
</dbReference>
<evidence type="ECO:0000256" key="2">
    <source>
        <dbReference type="ARBA" id="ARBA00007118"/>
    </source>
</evidence>
<comment type="caution">
    <text evidence="8">The sequence shown here is derived from an EMBL/GenBank/DDBJ whole genome shotgun (WGS) entry which is preliminary data.</text>
</comment>
<dbReference type="Proteomes" id="UP000654075">
    <property type="component" value="Unassembled WGS sequence"/>
</dbReference>
<evidence type="ECO:0000313" key="10">
    <source>
        <dbReference type="Proteomes" id="UP000654075"/>
    </source>
</evidence>
<comment type="similarity">
    <text evidence="2">Belongs to the nitroreductase family.</text>
</comment>
<sequence>MTDSLCWRIKTHLQWTGWLQYIPNVTAVLLSFLLACLGGLVAGQVLFCPLALLSCLLLLILVFDLCTVKCGLRPWEPSPARCDDLDAFDLMRKRRSCRSFQARSLSTADLGELMECVQHETDPSRLLGSCLIRLDYVAAPLTVWPVVGGHEFLVAIAPREYSREAVIDVGRCLQKAVLHATRMGLATCWIGPGADHESVMKHLGDRFNPSNDHIICICAVGYTSNYIPAPIRLIQRVQRNRMPLSALFFADPRLQEPLAVHLHPWSQYGRCYEVCQWSPSSFNGQPIRCVGTASGKRFDFYTATQSRFYAPVALGIWLANWETGCAALGIRGRFQMLTQQERAIKEVRWLSDDSPRYDVSWLADDK</sequence>
<feature type="domain" description="Putative nitroreductase TM1586" evidence="7">
    <location>
        <begin position="88"/>
        <end position="319"/>
    </location>
</feature>
<proteinExistence type="inferred from homology"/>
<dbReference type="EMBL" id="CAJNNW010027313">
    <property type="protein sequence ID" value="CAE8690722.1"/>
    <property type="molecule type" value="Genomic_DNA"/>
</dbReference>
<dbReference type="InterPro" id="IPR029478">
    <property type="entry name" value="TM1586_NiRdase"/>
</dbReference>
<dbReference type="EMBL" id="CAJNNV010030256">
    <property type="protein sequence ID" value="CAE8631953.1"/>
    <property type="molecule type" value="Genomic_DNA"/>
</dbReference>
<keyword evidence="4" id="KW-0288">FMN</keyword>
<feature type="transmembrane region" description="Helical" evidence="6">
    <location>
        <begin position="21"/>
        <end position="43"/>
    </location>
</feature>
<dbReference type="Pfam" id="PF14512">
    <property type="entry name" value="TM1586_NiRdase"/>
    <property type="match status" value="1"/>
</dbReference>
<keyword evidence="3" id="KW-0285">Flavoprotein</keyword>
<keyword evidence="6" id="KW-0472">Membrane</keyword>
<gene>
    <name evidence="8" type="ORF">PGLA1383_LOCUS47952</name>
    <name evidence="9" type="ORF">PGLA2088_LOCUS27078</name>
</gene>
<evidence type="ECO:0000256" key="4">
    <source>
        <dbReference type="ARBA" id="ARBA00022643"/>
    </source>
</evidence>
<evidence type="ECO:0000256" key="3">
    <source>
        <dbReference type="ARBA" id="ARBA00022630"/>
    </source>
</evidence>
<dbReference type="PANTHER" id="PTHR43673">
    <property type="entry name" value="NAD(P)H NITROREDUCTASE YDGI-RELATED"/>
    <property type="match status" value="1"/>
</dbReference>
<dbReference type="PANTHER" id="PTHR43673:SF2">
    <property type="entry name" value="NITROREDUCTASE"/>
    <property type="match status" value="1"/>
</dbReference>
<protein>
    <recommendedName>
        <fullName evidence="7">Putative nitroreductase TM1586 domain-containing protein</fullName>
    </recommendedName>
</protein>
<reference evidence="8" key="1">
    <citation type="submission" date="2021-02" db="EMBL/GenBank/DDBJ databases">
        <authorList>
            <person name="Dougan E. K."/>
            <person name="Rhodes N."/>
            <person name="Thang M."/>
            <person name="Chan C."/>
        </authorList>
    </citation>
    <scope>NUCLEOTIDE SEQUENCE</scope>
</reference>
<keyword evidence="6" id="KW-0812">Transmembrane</keyword>
<evidence type="ECO:0000259" key="7">
    <source>
        <dbReference type="Pfam" id="PF14512"/>
    </source>
</evidence>
<dbReference type="SUPFAM" id="SSF55469">
    <property type="entry name" value="FMN-dependent nitroreductase-like"/>
    <property type="match status" value="1"/>
</dbReference>
<evidence type="ECO:0000256" key="5">
    <source>
        <dbReference type="ARBA" id="ARBA00023002"/>
    </source>
</evidence>
<organism evidence="8 10">
    <name type="scientific">Polarella glacialis</name>
    <name type="common">Dinoflagellate</name>
    <dbReference type="NCBI Taxonomy" id="89957"/>
    <lineage>
        <taxon>Eukaryota</taxon>
        <taxon>Sar</taxon>
        <taxon>Alveolata</taxon>
        <taxon>Dinophyceae</taxon>
        <taxon>Suessiales</taxon>
        <taxon>Suessiaceae</taxon>
        <taxon>Polarella</taxon>
    </lineage>
</organism>
<keyword evidence="5" id="KW-0560">Oxidoreductase</keyword>
<keyword evidence="6" id="KW-1133">Transmembrane helix</keyword>
<dbReference type="OrthoDB" id="444150at2759"/>